<dbReference type="InterPro" id="IPR001667">
    <property type="entry name" value="DDH_dom"/>
</dbReference>
<evidence type="ECO:0000313" key="11">
    <source>
        <dbReference type="EMBL" id="KAA9324285.1"/>
    </source>
</evidence>
<feature type="domain" description="Single-stranded-DNA-specific exonuclease RecJ C-terminal" evidence="9">
    <location>
        <begin position="561"/>
        <end position="744"/>
    </location>
</feature>
<evidence type="ECO:0000259" key="7">
    <source>
        <dbReference type="Pfam" id="PF01368"/>
    </source>
</evidence>
<dbReference type="InterPro" id="IPR018779">
    <property type="entry name" value="RecJ_C"/>
</dbReference>
<dbReference type="OrthoDB" id="9809852at2"/>
<gene>
    <name evidence="11" type="primary">recJ</name>
    <name evidence="12" type="ORF">AAC431_02095</name>
    <name evidence="11" type="ORF">F6H94_00845</name>
</gene>
<evidence type="ECO:0000256" key="6">
    <source>
        <dbReference type="SAM" id="Coils"/>
    </source>
</evidence>
<dbReference type="GeneID" id="31742864"/>
<dbReference type="Pfam" id="PF10141">
    <property type="entry name" value="ssDNA-exonuc_C"/>
    <property type="match status" value="1"/>
</dbReference>
<feature type="domain" description="DHHA1" evidence="8">
    <location>
        <begin position="340"/>
        <end position="431"/>
    </location>
</feature>
<name>A0A5N1IF47_LACJE</name>
<dbReference type="GO" id="GO:0006310">
    <property type="term" value="P:DNA recombination"/>
    <property type="evidence" value="ECO:0007669"/>
    <property type="project" value="InterPro"/>
</dbReference>
<evidence type="ECO:0000256" key="5">
    <source>
        <dbReference type="ARBA" id="ARBA00022839"/>
    </source>
</evidence>
<evidence type="ECO:0000256" key="1">
    <source>
        <dbReference type="ARBA" id="ARBA00005915"/>
    </source>
</evidence>
<dbReference type="SUPFAM" id="SSF64182">
    <property type="entry name" value="DHH phosphoesterases"/>
    <property type="match status" value="1"/>
</dbReference>
<organism evidence="11 13">
    <name type="scientific">Lactobacillus jensenii</name>
    <dbReference type="NCBI Taxonomy" id="109790"/>
    <lineage>
        <taxon>Bacteria</taxon>
        <taxon>Bacillati</taxon>
        <taxon>Bacillota</taxon>
        <taxon>Bacilli</taxon>
        <taxon>Lactobacillales</taxon>
        <taxon>Lactobacillaceae</taxon>
        <taxon>Lactobacillus</taxon>
    </lineage>
</organism>
<dbReference type="InterPro" id="IPR041122">
    <property type="entry name" value="RecJ_OB"/>
</dbReference>
<dbReference type="EMBL" id="VYWW01000002">
    <property type="protein sequence ID" value="KAA9324285.1"/>
    <property type="molecule type" value="Genomic_DNA"/>
</dbReference>
<feature type="domain" description="RecJ OB" evidence="10">
    <location>
        <begin position="444"/>
        <end position="544"/>
    </location>
</feature>
<dbReference type="Pfam" id="PF01368">
    <property type="entry name" value="DHH"/>
    <property type="match status" value="1"/>
</dbReference>
<reference evidence="11 13" key="1">
    <citation type="submission" date="2019-09" db="EMBL/GenBank/DDBJ databases">
        <title>Draft genome sequence assemblies of isolates from the urinary tract.</title>
        <authorList>
            <person name="Mores C.R."/>
            <person name="Putonti C."/>
            <person name="Wolfe A.J."/>
        </authorList>
    </citation>
    <scope>NUCLEOTIDE SEQUENCE [LARGE SCALE GENOMIC DNA]</scope>
    <source>
        <strain evidence="11 13">UMB246</strain>
    </source>
</reference>
<dbReference type="InterPro" id="IPR004610">
    <property type="entry name" value="RecJ"/>
</dbReference>
<dbReference type="Gene3D" id="3.90.1640.30">
    <property type="match status" value="1"/>
</dbReference>
<accession>A0A5N1IF47</accession>
<protein>
    <recommendedName>
        <fullName evidence="2">Single-stranded-DNA-specific exonuclease RecJ</fullName>
    </recommendedName>
</protein>
<feature type="coiled-coil region" evidence="6">
    <location>
        <begin position="294"/>
        <end position="328"/>
    </location>
</feature>
<evidence type="ECO:0000259" key="9">
    <source>
        <dbReference type="Pfam" id="PF10141"/>
    </source>
</evidence>
<keyword evidence="6" id="KW-0175">Coiled coil</keyword>
<proteinExistence type="inferred from homology"/>
<evidence type="ECO:0000313" key="12">
    <source>
        <dbReference type="EMBL" id="MEL0564717.1"/>
    </source>
</evidence>
<dbReference type="KEGG" id="lje:BUE77_03975"/>
<comment type="similarity">
    <text evidence="1">Belongs to the RecJ family.</text>
</comment>
<dbReference type="InterPro" id="IPR051673">
    <property type="entry name" value="SSDNA_exonuclease_RecJ"/>
</dbReference>
<dbReference type="RefSeq" id="WP_006587896.1">
    <property type="nucleotide sequence ID" value="NZ_CATOVC010000001.1"/>
</dbReference>
<evidence type="ECO:0000256" key="2">
    <source>
        <dbReference type="ARBA" id="ARBA00019841"/>
    </source>
</evidence>
<keyword evidence="14" id="KW-1185">Reference proteome</keyword>
<keyword evidence="5 11" id="KW-0269">Exonuclease</keyword>
<dbReference type="NCBIfam" id="TIGR00644">
    <property type="entry name" value="recJ"/>
    <property type="match status" value="1"/>
</dbReference>
<dbReference type="InterPro" id="IPR038763">
    <property type="entry name" value="DHH_sf"/>
</dbReference>
<dbReference type="GO" id="GO:0008409">
    <property type="term" value="F:5'-3' exonuclease activity"/>
    <property type="evidence" value="ECO:0007669"/>
    <property type="project" value="InterPro"/>
</dbReference>
<evidence type="ECO:0000259" key="10">
    <source>
        <dbReference type="Pfam" id="PF17768"/>
    </source>
</evidence>
<sequence>MTWKKREATELSEELKEKYQLSPLAAKLFSLREINTDEKLNYWLNGTEEDLADPYLMHGMQEAVERINKAIDNFEKITIYGDYDADGITATTIMYETLAILGADVHYFIPDRFKDGYGPNMKRYQQIVSDGTKLIITVDNGVTGIEEVKYAQENGCDVIVTDHHSFQEQMPDAKVIVHCNYPNQKYPFDDYCGAGVAYTICRALMDDTMPELIELAMIGTIGDMVKVSGEGHIIVKRGLELLNHTQRPGLRALIKEAGLELGNIDETDIGFQIAPRLNATGRLANASLAVDLLLADDLEVAQKLAKKVEQLNNDRKELTQKVYESALEQIKKFGYNSENTLVLYDTSWHEGVLGLVANKIVEKVHKPTILLTQNDEGLVKGSGRSNAGFNLFNALFKLKDSLFENFGGHDFACGLSLKEENINPLRKAFENSYQASSNTEVDYYDLDLDVNNIDLSILDDMKKVGPFGTDNPEPVYCVKEPEISSLFVIGKDKSHLKFNVGNLKVIGFNMAFLTQNLLSYVTAIYLNIGKNMWQKKLSLQGQLKAIDFGVPSFSLGKTKAIDFRDQKHILGFADRFVLFDEHNLNKAVGQLGIDQDKIILAKNYNGSGEIVTLLDAPHNRQELDYALKNDYQQLYLRFMLDRLPIRVMPSRTQFANTLKYVYSHPNLKPEDYRLVAPYLGLDGDSIYFILRVFLELEFVKMDKAELVPNKAANHKKLTDSLYFLGTQSQLKFVTSLRTMPSSQLLAYVNQHLK</sequence>
<dbReference type="Pfam" id="PF17768">
    <property type="entry name" value="RecJ_OB"/>
    <property type="match status" value="1"/>
</dbReference>
<evidence type="ECO:0000256" key="4">
    <source>
        <dbReference type="ARBA" id="ARBA00022801"/>
    </source>
</evidence>
<keyword evidence="3" id="KW-0540">Nuclease</keyword>
<dbReference type="GO" id="GO:0006281">
    <property type="term" value="P:DNA repair"/>
    <property type="evidence" value="ECO:0007669"/>
    <property type="project" value="InterPro"/>
</dbReference>
<evidence type="ECO:0000313" key="13">
    <source>
        <dbReference type="Proteomes" id="UP000327236"/>
    </source>
</evidence>
<reference evidence="12 14" key="2">
    <citation type="submission" date="2024-04" db="EMBL/GenBank/DDBJ databases">
        <title>Three lactobacilli isolated from voided urine samples from females with type 2 diabetes.</title>
        <authorList>
            <person name="Kula A."/>
            <person name="Stegman N."/>
            <person name="Putonti C."/>
        </authorList>
    </citation>
    <scope>NUCLEOTIDE SEQUENCE [LARGE SCALE GENOMIC DNA]</scope>
    <source>
        <strain evidence="12 14">1855</strain>
    </source>
</reference>
<feature type="domain" description="DDH" evidence="7">
    <location>
        <begin position="76"/>
        <end position="220"/>
    </location>
</feature>
<evidence type="ECO:0000259" key="8">
    <source>
        <dbReference type="Pfam" id="PF02272"/>
    </source>
</evidence>
<dbReference type="PANTHER" id="PTHR30255:SF2">
    <property type="entry name" value="SINGLE-STRANDED-DNA-SPECIFIC EXONUCLEASE RECJ"/>
    <property type="match status" value="1"/>
</dbReference>
<dbReference type="AlphaFoldDB" id="A0A5N1IF47"/>
<dbReference type="Proteomes" id="UP000327236">
    <property type="component" value="Unassembled WGS sequence"/>
</dbReference>
<keyword evidence="4" id="KW-0378">Hydrolase</keyword>
<dbReference type="Pfam" id="PF02272">
    <property type="entry name" value="DHHA1"/>
    <property type="match status" value="1"/>
</dbReference>
<evidence type="ECO:0000256" key="3">
    <source>
        <dbReference type="ARBA" id="ARBA00022722"/>
    </source>
</evidence>
<dbReference type="EMBL" id="JBBVUL010000003">
    <property type="protein sequence ID" value="MEL0564717.1"/>
    <property type="molecule type" value="Genomic_DNA"/>
</dbReference>
<dbReference type="PANTHER" id="PTHR30255">
    <property type="entry name" value="SINGLE-STRANDED-DNA-SPECIFIC EXONUCLEASE RECJ"/>
    <property type="match status" value="1"/>
</dbReference>
<dbReference type="InterPro" id="IPR003156">
    <property type="entry name" value="DHHA1_dom"/>
</dbReference>
<dbReference type="Proteomes" id="UP001385848">
    <property type="component" value="Unassembled WGS sequence"/>
</dbReference>
<dbReference type="Gene3D" id="3.10.310.30">
    <property type="match status" value="1"/>
</dbReference>
<dbReference type="GO" id="GO:0003676">
    <property type="term" value="F:nucleic acid binding"/>
    <property type="evidence" value="ECO:0007669"/>
    <property type="project" value="InterPro"/>
</dbReference>
<evidence type="ECO:0000313" key="14">
    <source>
        <dbReference type="Proteomes" id="UP001385848"/>
    </source>
</evidence>
<comment type="caution">
    <text evidence="11">The sequence shown here is derived from an EMBL/GenBank/DDBJ whole genome shotgun (WGS) entry which is preliminary data.</text>
</comment>